<evidence type="ECO:0000256" key="3">
    <source>
        <dbReference type="ARBA" id="ARBA00023004"/>
    </source>
</evidence>
<keyword evidence="3 4" id="KW-0408">Iron</keyword>
<proteinExistence type="predicted"/>
<evidence type="ECO:0000256" key="6">
    <source>
        <dbReference type="SAM" id="SignalP"/>
    </source>
</evidence>
<dbReference type="Proteomes" id="UP000445000">
    <property type="component" value="Unassembled WGS sequence"/>
</dbReference>
<evidence type="ECO:0000256" key="4">
    <source>
        <dbReference type="PROSITE-ProRule" id="PRU00433"/>
    </source>
</evidence>
<feature type="chain" id="PRO_5032621584" evidence="6">
    <location>
        <begin position="27"/>
        <end position="841"/>
    </location>
</feature>
<organism evidence="8 9">
    <name type="scientific">Steroidobacter agaridevorans</name>
    <dbReference type="NCBI Taxonomy" id="2695856"/>
    <lineage>
        <taxon>Bacteria</taxon>
        <taxon>Pseudomonadati</taxon>
        <taxon>Pseudomonadota</taxon>
        <taxon>Gammaproteobacteria</taxon>
        <taxon>Steroidobacterales</taxon>
        <taxon>Steroidobacteraceae</taxon>
        <taxon>Steroidobacter</taxon>
    </lineage>
</organism>
<dbReference type="PANTHER" id="PTHR33546">
    <property type="entry name" value="LARGE, MULTIFUNCTIONAL SECRETED PROTEIN-RELATED"/>
    <property type="match status" value="1"/>
</dbReference>
<dbReference type="Gene3D" id="1.10.760.10">
    <property type="entry name" value="Cytochrome c-like domain"/>
    <property type="match status" value="1"/>
</dbReference>
<evidence type="ECO:0000259" key="7">
    <source>
        <dbReference type="PROSITE" id="PS51007"/>
    </source>
</evidence>
<evidence type="ECO:0000256" key="5">
    <source>
        <dbReference type="SAM" id="MobiDB-lite"/>
    </source>
</evidence>
<dbReference type="InterPro" id="IPR011042">
    <property type="entry name" value="6-blade_b-propeller_TolB-like"/>
</dbReference>
<dbReference type="AlphaFoldDB" id="A0A829YC34"/>
<name>A0A829YC34_9GAMM</name>
<reference evidence="9" key="1">
    <citation type="submission" date="2020-01" db="EMBL/GenBank/DDBJ databases">
        <title>'Steroidobacter agaridevorans' sp. nov., agar-degrading bacteria isolated from rhizosphere soils.</title>
        <authorList>
            <person name="Ikenaga M."/>
            <person name="Kataoka M."/>
            <person name="Murouchi A."/>
            <person name="Katsuragi S."/>
            <person name="Sakai M."/>
        </authorList>
    </citation>
    <scope>NUCLEOTIDE SEQUENCE [LARGE SCALE GENOMIC DNA]</scope>
    <source>
        <strain evidence="9">YU21-B</strain>
    </source>
</reference>
<comment type="caution">
    <text evidence="8">The sequence shown here is derived from an EMBL/GenBank/DDBJ whole genome shotgun (WGS) entry which is preliminary data.</text>
</comment>
<dbReference type="SUPFAM" id="SSF50952">
    <property type="entry name" value="Soluble quinoprotein glucose dehydrogenase"/>
    <property type="match status" value="1"/>
</dbReference>
<dbReference type="InterPro" id="IPR036909">
    <property type="entry name" value="Cyt_c-like_dom_sf"/>
</dbReference>
<keyword evidence="2 4" id="KW-0479">Metal-binding</keyword>
<dbReference type="PROSITE" id="PS51007">
    <property type="entry name" value="CYTC"/>
    <property type="match status" value="1"/>
</dbReference>
<dbReference type="Gene3D" id="2.120.10.30">
    <property type="entry name" value="TolB, C-terminal domain"/>
    <property type="match status" value="1"/>
</dbReference>
<dbReference type="Gene3D" id="1.25.10.10">
    <property type="entry name" value="Leucine-rich Repeat Variant"/>
    <property type="match status" value="1"/>
</dbReference>
<dbReference type="Pfam" id="PF23500">
    <property type="entry name" value="DUF7133"/>
    <property type="match status" value="1"/>
</dbReference>
<dbReference type="Pfam" id="PF13442">
    <property type="entry name" value="Cytochrome_CBB3"/>
    <property type="match status" value="1"/>
</dbReference>
<accession>A0A829YC34</accession>
<keyword evidence="6" id="KW-0732">Signal</keyword>
<dbReference type="InterPro" id="IPR009056">
    <property type="entry name" value="Cyt_c-like_dom"/>
</dbReference>
<evidence type="ECO:0000256" key="2">
    <source>
        <dbReference type="ARBA" id="ARBA00022723"/>
    </source>
</evidence>
<sequence length="841" mass="91875">MRFPRAGLRAIAGACLALIPAWHAQAQSGDRPGEKQTPPPAHIKAPPAPALNPEAALKTLRVAPGFRAEIVASDPLLFDPVAMTIGPDGRMWVVEMRAFMPNVDGAGEDAPIGTIATLEDTNNDGRMDKRTEFAGGLMLPRALALVADGVLVAEPPNLWFMRDTDNDGKADHKQLVANDYGNPSNPEHSANGLLRDFDNWIYSANHTTRFRYERGQWKREPTAFRGQWGIAQDDFGQLYFNNNSVALYTDVLPAEYLLRNRNLPNPRGSNVQLARASEISVWPARVTTGVNRGYKILREDGTLPVLTAASGPAIYRDTLFPESFRGDAFICEPAGNLVKRLVIEERDGIPRVRNAYERTEFLASTDERFRPVNLYNGPDGSLYVVDMYRGVIQHRIFLTTYLRNQIKERGLEAPLGMGRVYRIVPENVARHPAPNLAKATPSQLVDALNHEGAWVRETAQRLLVERQEASTTSALRRLATNASRPVTRVHALWTLDGIDAIDWPTVTAALRDAEPRVASTAVRVSEKFLTTDPDRTIKAWLERARWNEPAVVRQVALSLGEAIGNQADGALLELARQAGAQPYVADAIVSSVSSRESAFVTSLMATDDEATTANASPVLAVAVATVLQTGDVEESQALLDRLTQAKTSAWVRTALLDGIDRLIPRADDGSKRMAYLAVEPKALLTYASSGATDAPRAAQLAKFLRWRGSAVDMAASLAKLTPEQRALYDKGRTAFAVCAACHQDEGQGMKGLAPALAGSQWVNGSPQAVVRIVLNGKVDQLAMPGLGSALDDETIASILTYVRRSWGNEASPIDPRTVESIRGVVAHRDEPWSDEELQPLR</sequence>
<dbReference type="GO" id="GO:0020037">
    <property type="term" value="F:heme binding"/>
    <property type="evidence" value="ECO:0007669"/>
    <property type="project" value="InterPro"/>
</dbReference>
<protein>
    <submittedName>
        <fullName evidence="8">Dehydrogenase</fullName>
    </submittedName>
</protein>
<keyword evidence="9" id="KW-1185">Reference proteome</keyword>
<keyword evidence="1 4" id="KW-0349">Heme</keyword>
<dbReference type="InterPro" id="IPR055557">
    <property type="entry name" value="DUF7133"/>
</dbReference>
<dbReference type="GO" id="GO:0046872">
    <property type="term" value="F:metal ion binding"/>
    <property type="evidence" value="ECO:0007669"/>
    <property type="project" value="UniProtKB-KW"/>
</dbReference>
<dbReference type="PANTHER" id="PTHR33546:SF1">
    <property type="entry name" value="LARGE, MULTIFUNCTIONAL SECRETED PROTEIN"/>
    <property type="match status" value="1"/>
</dbReference>
<dbReference type="InterPro" id="IPR011989">
    <property type="entry name" value="ARM-like"/>
</dbReference>
<evidence type="ECO:0000313" key="8">
    <source>
        <dbReference type="EMBL" id="GFE80503.1"/>
    </source>
</evidence>
<evidence type="ECO:0000256" key="1">
    <source>
        <dbReference type="ARBA" id="ARBA00022617"/>
    </source>
</evidence>
<feature type="region of interest" description="Disordered" evidence="5">
    <location>
        <begin position="26"/>
        <end position="50"/>
    </location>
</feature>
<dbReference type="InterPro" id="IPR011041">
    <property type="entry name" value="Quinoprot_gluc/sorb_DH_b-prop"/>
</dbReference>
<feature type="compositionally biased region" description="Pro residues" evidence="5">
    <location>
        <begin position="37"/>
        <end position="50"/>
    </location>
</feature>
<dbReference type="SUPFAM" id="SSF48371">
    <property type="entry name" value="ARM repeat"/>
    <property type="match status" value="1"/>
</dbReference>
<evidence type="ECO:0000313" key="9">
    <source>
        <dbReference type="Proteomes" id="UP000445000"/>
    </source>
</evidence>
<dbReference type="EMBL" id="BLJN01000002">
    <property type="protein sequence ID" value="GFE80503.1"/>
    <property type="molecule type" value="Genomic_DNA"/>
</dbReference>
<gene>
    <name evidence="8" type="ORF">GCM10011487_25030</name>
</gene>
<dbReference type="SUPFAM" id="SSF46626">
    <property type="entry name" value="Cytochrome c"/>
    <property type="match status" value="1"/>
</dbReference>
<feature type="domain" description="Cytochrome c" evidence="7">
    <location>
        <begin position="726"/>
        <end position="806"/>
    </location>
</feature>
<dbReference type="GO" id="GO:0009055">
    <property type="term" value="F:electron transfer activity"/>
    <property type="evidence" value="ECO:0007669"/>
    <property type="project" value="InterPro"/>
</dbReference>
<dbReference type="RefSeq" id="WP_161812176.1">
    <property type="nucleotide sequence ID" value="NZ_BLJN01000002.1"/>
</dbReference>
<feature type="signal peptide" evidence="6">
    <location>
        <begin position="1"/>
        <end position="26"/>
    </location>
</feature>
<dbReference type="InterPro" id="IPR016024">
    <property type="entry name" value="ARM-type_fold"/>
</dbReference>